<accession>A0A5C3QL26</accession>
<keyword evidence="2" id="KW-1185">Reference proteome</keyword>
<dbReference type="Proteomes" id="UP000305067">
    <property type="component" value="Unassembled WGS sequence"/>
</dbReference>
<dbReference type="AlphaFoldDB" id="A0A5C3QL26"/>
<sequence>MILMAKSARLEPWYAPCPKSALRMLHQWGFGQLSLCGRPLWCFASSSASLSSRPRKYHRRILPPVYRQCL</sequence>
<name>A0A5C3QL26_9AGAR</name>
<organism evidence="1 2">
    <name type="scientific">Pterulicium gracile</name>
    <dbReference type="NCBI Taxonomy" id="1884261"/>
    <lineage>
        <taxon>Eukaryota</taxon>
        <taxon>Fungi</taxon>
        <taxon>Dikarya</taxon>
        <taxon>Basidiomycota</taxon>
        <taxon>Agaricomycotina</taxon>
        <taxon>Agaricomycetes</taxon>
        <taxon>Agaricomycetidae</taxon>
        <taxon>Agaricales</taxon>
        <taxon>Pleurotineae</taxon>
        <taxon>Pterulaceae</taxon>
        <taxon>Pterulicium</taxon>
    </lineage>
</organism>
<evidence type="ECO:0000313" key="2">
    <source>
        <dbReference type="Proteomes" id="UP000305067"/>
    </source>
</evidence>
<protein>
    <submittedName>
        <fullName evidence="1">Uncharacterized protein</fullName>
    </submittedName>
</protein>
<evidence type="ECO:0000313" key="1">
    <source>
        <dbReference type="EMBL" id="TFL02643.1"/>
    </source>
</evidence>
<gene>
    <name evidence="1" type="ORF">BDV98DRAFT_566166</name>
</gene>
<proteinExistence type="predicted"/>
<dbReference type="EMBL" id="ML178822">
    <property type="protein sequence ID" value="TFL02643.1"/>
    <property type="molecule type" value="Genomic_DNA"/>
</dbReference>
<reference evidence="1 2" key="1">
    <citation type="journal article" date="2019" name="Nat. Ecol. Evol.">
        <title>Megaphylogeny resolves global patterns of mushroom evolution.</title>
        <authorList>
            <person name="Varga T."/>
            <person name="Krizsan K."/>
            <person name="Foldi C."/>
            <person name="Dima B."/>
            <person name="Sanchez-Garcia M."/>
            <person name="Sanchez-Ramirez S."/>
            <person name="Szollosi G.J."/>
            <person name="Szarkandi J.G."/>
            <person name="Papp V."/>
            <person name="Albert L."/>
            <person name="Andreopoulos W."/>
            <person name="Angelini C."/>
            <person name="Antonin V."/>
            <person name="Barry K.W."/>
            <person name="Bougher N.L."/>
            <person name="Buchanan P."/>
            <person name="Buyck B."/>
            <person name="Bense V."/>
            <person name="Catcheside P."/>
            <person name="Chovatia M."/>
            <person name="Cooper J."/>
            <person name="Damon W."/>
            <person name="Desjardin D."/>
            <person name="Finy P."/>
            <person name="Geml J."/>
            <person name="Haridas S."/>
            <person name="Hughes K."/>
            <person name="Justo A."/>
            <person name="Karasinski D."/>
            <person name="Kautmanova I."/>
            <person name="Kiss B."/>
            <person name="Kocsube S."/>
            <person name="Kotiranta H."/>
            <person name="LaButti K.M."/>
            <person name="Lechner B.E."/>
            <person name="Liimatainen K."/>
            <person name="Lipzen A."/>
            <person name="Lukacs Z."/>
            <person name="Mihaltcheva S."/>
            <person name="Morgado L.N."/>
            <person name="Niskanen T."/>
            <person name="Noordeloos M.E."/>
            <person name="Ohm R.A."/>
            <person name="Ortiz-Santana B."/>
            <person name="Ovrebo C."/>
            <person name="Racz N."/>
            <person name="Riley R."/>
            <person name="Savchenko A."/>
            <person name="Shiryaev A."/>
            <person name="Soop K."/>
            <person name="Spirin V."/>
            <person name="Szebenyi C."/>
            <person name="Tomsovsky M."/>
            <person name="Tulloss R.E."/>
            <person name="Uehling J."/>
            <person name="Grigoriev I.V."/>
            <person name="Vagvolgyi C."/>
            <person name="Papp T."/>
            <person name="Martin F.M."/>
            <person name="Miettinen O."/>
            <person name="Hibbett D.S."/>
            <person name="Nagy L.G."/>
        </authorList>
    </citation>
    <scope>NUCLEOTIDE SEQUENCE [LARGE SCALE GENOMIC DNA]</scope>
    <source>
        <strain evidence="1 2">CBS 309.79</strain>
    </source>
</reference>